<feature type="transmembrane region" description="Helical" evidence="7">
    <location>
        <begin position="69"/>
        <end position="90"/>
    </location>
</feature>
<evidence type="ECO:0000256" key="6">
    <source>
        <dbReference type="SAM" id="MobiDB-lite"/>
    </source>
</evidence>
<dbReference type="PANTHER" id="PTHR43255:SF1">
    <property type="entry name" value="IRON-SULFUR-BINDING OXIDOREDUCTASE FADF-RELATED"/>
    <property type="match status" value="1"/>
</dbReference>
<feature type="compositionally biased region" description="Low complexity" evidence="6">
    <location>
        <begin position="1043"/>
        <end position="1061"/>
    </location>
</feature>
<evidence type="ECO:0000256" key="3">
    <source>
        <dbReference type="ARBA" id="ARBA00023002"/>
    </source>
</evidence>
<evidence type="ECO:0000313" key="9">
    <source>
        <dbReference type="EMBL" id="MBE7325785.1"/>
    </source>
</evidence>
<comment type="caution">
    <text evidence="9">The sequence shown here is derived from an EMBL/GenBank/DDBJ whole genome shotgun (WGS) entry which is preliminary data.</text>
</comment>
<organism evidence="9 10">
    <name type="scientific">Nocardioides malaquae</name>
    <dbReference type="NCBI Taxonomy" id="2773426"/>
    <lineage>
        <taxon>Bacteria</taxon>
        <taxon>Bacillati</taxon>
        <taxon>Actinomycetota</taxon>
        <taxon>Actinomycetes</taxon>
        <taxon>Propionibacteriales</taxon>
        <taxon>Nocardioidaceae</taxon>
        <taxon>Nocardioides</taxon>
    </lineage>
</organism>
<evidence type="ECO:0000259" key="8">
    <source>
        <dbReference type="PROSITE" id="PS51379"/>
    </source>
</evidence>
<accession>A0ABR9RXC3</accession>
<dbReference type="InterPro" id="IPR004017">
    <property type="entry name" value="Cys_rich_dom"/>
</dbReference>
<feature type="domain" description="4Fe-4S ferredoxin-type" evidence="8">
    <location>
        <begin position="297"/>
        <end position="327"/>
    </location>
</feature>
<dbReference type="InterPro" id="IPR017900">
    <property type="entry name" value="4Fe4S_Fe_S_CS"/>
</dbReference>
<evidence type="ECO:0000256" key="7">
    <source>
        <dbReference type="SAM" id="Phobius"/>
    </source>
</evidence>
<feature type="compositionally biased region" description="Low complexity" evidence="6">
    <location>
        <begin position="990"/>
        <end position="1033"/>
    </location>
</feature>
<dbReference type="PROSITE" id="PS00198">
    <property type="entry name" value="4FE4S_FER_1"/>
    <property type="match status" value="1"/>
</dbReference>
<feature type="compositionally biased region" description="Low complexity" evidence="6">
    <location>
        <begin position="928"/>
        <end position="969"/>
    </location>
</feature>
<proteinExistence type="predicted"/>
<reference evidence="9 10" key="1">
    <citation type="submission" date="2020-10" db="EMBL/GenBank/DDBJ databases">
        <title>Nocardioides sp. isolated from sludge.</title>
        <authorList>
            <person name="Zhang X."/>
        </authorList>
    </citation>
    <scope>NUCLEOTIDE SEQUENCE [LARGE SCALE GENOMIC DNA]</scope>
    <source>
        <strain evidence="9 10">Y6</strain>
    </source>
</reference>
<keyword evidence="1" id="KW-0004">4Fe-4S</keyword>
<evidence type="ECO:0000313" key="10">
    <source>
        <dbReference type="Proteomes" id="UP000756387"/>
    </source>
</evidence>
<feature type="transmembrane region" description="Helical" evidence="7">
    <location>
        <begin position="110"/>
        <end position="129"/>
    </location>
</feature>
<dbReference type="Pfam" id="PF02754">
    <property type="entry name" value="CCG"/>
    <property type="match status" value="2"/>
</dbReference>
<feature type="transmembrane region" description="Helical" evidence="7">
    <location>
        <begin position="210"/>
        <end position="229"/>
    </location>
</feature>
<dbReference type="Pfam" id="PF13187">
    <property type="entry name" value="Fer4_9"/>
    <property type="match status" value="1"/>
</dbReference>
<dbReference type="InterPro" id="IPR051460">
    <property type="entry name" value="HdrC_iron-sulfur_subunit"/>
</dbReference>
<dbReference type="RefSeq" id="WP_193639113.1">
    <property type="nucleotide sequence ID" value="NZ_JADCSA010000016.1"/>
</dbReference>
<feature type="compositionally biased region" description="Basic and acidic residues" evidence="6">
    <location>
        <begin position="858"/>
        <end position="870"/>
    </location>
</feature>
<keyword evidence="3" id="KW-0560">Oxidoreductase</keyword>
<name>A0ABR9RXC3_9ACTN</name>
<dbReference type="EMBL" id="JADCSA010000016">
    <property type="protein sequence ID" value="MBE7325785.1"/>
    <property type="molecule type" value="Genomic_DNA"/>
</dbReference>
<feature type="domain" description="4Fe-4S ferredoxin-type" evidence="8">
    <location>
        <begin position="399"/>
        <end position="431"/>
    </location>
</feature>
<gene>
    <name evidence="9" type="ORF">IEQ44_14120</name>
</gene>
<keyword evidence="5" id="KW-0411">Iron-sulfur</keyword>
<dbReference type="InterPro" id="IPR009051">
    <property type="entry name" value="Helical_ferredxn"/>
</dbReference>
<keyword evidence="7" id="KW-0812">Transmembrane</keyword>
<feature type="compositionally biased region" description="Low complexity" evidence="6">
    <location>
        <begin position="887"/>
        <end position="896"/>
    </location>
</feature>
<feature type="compositionally biased region" description="Basic and acidic residues" evidence="6">
    <location>
        <begin position="1165"/>
        <end position="1175"/>
    </location>
</feature>
<evidence type="ECO:0000256" key="4">
    <source>
        <dbReference type="ARBA" id="ARBA00023004"/>
    </source>
</evidence>
<keyword evidence="4" id="KW-0408">Iron</keyword>
<feature type="compositionally biased region" description="Low complexity" evidence="6">
    <location>
        <begin position="755"/>
        <end position="767"/>
    </location>
</feature>
<dbReference type="Proteomes" id="UP000756387">
    <property type="component" value="Unassembled WGS sequence"/>
</dbReference>
<dbReference type="SUPFAM" id="SSF46548">
    <property type="entry name" value="alpha-helical ferredoxin"/>
    <property type="match status" value="1"/>
</dbReference>
<evidence type="ECO:0000256" key="1">
    <source>
        <dbReference type="ARBA" id="ARBA00022485"/>
    </source>
</evidence>
<keyword evidence="7" id="KW-0472">Membrane</keyword>
<feature type="transmembrane region" description="Helical" evidence="7">
    <location>
        <begin position="6"/>
        <end position="24"/>
    </location>
</feature>
<keyword evidence="10" id="KW-1185">Reference proteome</keyword>
<sequence>MQIAAIVISLAFTVVGVAITALAVKRMLGVIKIGQPAVGRSGNPVGRTLTMLKETVLHTRMLQWTWVGILHWFAFAAFIVLATAVGGAYGQLFDPYFALPIFGHWPPYTWIAEFLGLLGTLAILPLLIYRLKNRPSAKGRRSRFFGSTQWQAYFVEAMVILESSAILFIRGAEYKLFNMDTDKAVGAWEFPVSQLFSHLYPENETALKNIIFTIAMIKIVSAMIWLMVISSNLTMGVAWHRFTAWFNIWFKREDDGSVALGAMKPLLVDGKPFTMEALEEMDEETTFGVGKVEDFSWKGILDFTSCTECGRCQSQCPAWNTEKPLSPKLLVMGLREHAYAKAPYLNAGGEGSEAATALLEKDPALAGVVNRSLIGKGDQDAATGEGTEVLDWFYNPEGGDYVIDEDVLWSCTNCGACVQQCPVDIEHVDHINDMRRYQMLVESNFPAELNQLFKGLEGKGNPWNMSPNARLDWAKDLDFEVPVVGDTIESLEEVDWLFWVGCAGAYEDRAKKTTRAVAELLDIAGISFGVLGNGETCTGDSARRAGNEMLFQSLAEQNVETFKEYKVKKVVSTCAHCFNTLKNEYKEFGIELEVIHHTQLLNRLVREGKLTPVKEGKGAAKRSITYHDPCFLGRHNKVYEPPRELLQILPGAEYVEMERAEERSFCCGAGGARMWMEENLGSRINVNRTQEAVATGADQIAVGCPFCRVMLADGLTAEQAAGRADEAVEVLDVAQMLLASVKGEQATRAVRGSAKEAATAGATATAKAKGDEEVKDEPEVGDVTQTENTVTDPADVGANAKASGEAAGGSLFDTPAPAEAEKPAASGGSLFDTPAPTEAKQEKPADTSGGSLFDVAPTEEKAAPEAKAEPAADLGSGSLFDVAPTQEAPAEKSAPTAPAPEAPKAEAAPTEAAPAQDLSAGGSLFDIAAPAEEAPAKQATPAEAPEAKAAPAEAAPAAPAASSGTASAPRTDVDISAGGSLFDIEAPEGAVTAEPGATPAPAAPTEAPAAEEAPAEQTPEEAPAPEAEAAPAPEATPAPAAPAAPATPAAPVASSGTASTPRTDVDINASGSLFDIEAPEGAVTVEPGSAPAPTPAAPVETAVEETPVAEAPTEEAFAADAPTEEAPATETPAEAEPVAAAEEAPATPAAPTAPAADVQVSGEAHTPRTDADIHGAESLFDL</sequence>
<dbReference type="InterPro" id="IPR017896">
    <property type="entry name" value="4Fe4S_Fe-S-bd"/>
</dbReference>
<feature type="compositionally biased region" description="Low complexity" evidence="6">
    <location>
        <begin position="1097"/>
        <end position="1156"/>
    </location>
</feature>
<keyword evidence="2" id="KW-0479">Metal-binding</keyword>
<dbReference type="PANTHER" id="PTHR43255">
    <property type="entry name" value="IRON-SULFUR-BINDING OXIDOREDUCTASE FADF-RELATED-RELATED"/>
    <property type="match status" value="1"/>
</dbReference>
<dbReference type="PROSITE" id="PS51379">
    <property type="entry name" value="4FE4S_FER_2"/>
    <property type="match status" value="2"/>
</dbReference>
<dbReference type="Gene3D" id="1.10.1060.10">
    <property type="entry name" value="Alpha-helical ferredoxin"/>
    <property type="match status" value="1"/>
</dbReference>
<feature type="compositionally biased region" description="Low complexity" evidence="6">
    <location>
        <begin position="905"/>
        <end position="915"/>
    </location>
</feature>
<keyword evidence="7" id="KW-1133">Transmembrane helix</keyword>
<evidence type="ECO:0000256" key="5">
    <source>
        <dbReference type="ARBA" id="ARBA00023014"/>
    </source>
</evidence>
<feature type="region of interest" description="Disordered" evidence="6">
    <location>
        <begin position="752"/>
        <end position="1182"/>
    </location>
</feature>
<protein>
    <submittedName>
        <fullName evidence="9">(Fe-S)-binding protein</fullName>
    </submittedName>
</protein>
<evidence type="ECO:0000256" key="2">
    <source>
        <dbReference type="ARBA" id="ARBA00022723"/>
    </source>
</evidence>